<dbReference type="Proteomes" id="UP000593735">
    <property type="component" value="Chromosome"/>
</dbReference>
<dbReference type="SUPFAM" id="SSF53474">
    <property type="entry name" value="alpha/beta-Hydrolases"/>
    <property type="match status" value="1"/>
</dbReference>
<dbReference type="RefSeq" id="WP_194369629.1">
    <property type="nucleotide sequence ID" value="NZ_CP063767.1"/>
</dbReference>
<proteinExistence type="inferred from homology"/>
<name>A0A7S7M8K3_9ACTN</name>
<dbReference type="EMBL" id="CP063767">
    <property type="protein sequence ID" value="QOY59828.1"/>
    <property type="molecule type" value="Genomic_DNA"/>
</dbReference>
<dbReference type="EC" id="3.4.11.5" evidence="3"/>
<feature type="active site" description="Proton donor" evidence="8">
    <location>
        <position position="273"/>
    </location>
</feature>
<dbReference type="GO" id="GO:0004177">
    <property type="term" value="F:aminopeptidase activity"/>
    <property type="evidence" value="ECO:0007669"/>
    <property type="project" value="UniProtKB-EC"/>
</dbReference>
<evidence type="ECO:0000313" key="10">
    <source>
        <dbReference type="EMBL" id="QOY59828.1"/>
    </source>
</evidence>
<gene>
    <name evidence="10" type="ORF">INP52_05095</name>
</gene>
<dbReference type="KEGG" id="tio:INP52_05095"/>
<dbReference type="GO" id="GO:0016020">
    <property type="term" value="C:membrane"/>
    <property type="evidence" value="ECO:0007669"/>
    <property type="project" value="TreeGrafter"/>
</dbReference>
<dbReference type="NCBIfam" id="TIGR01250">
    <property type="entry name" value="pro_imino_pep_2"/>
    <property type="match status" value="1"/>
</dbReference>
<keyword evidence="11" id="KW-1185">Reference proteome</keyword>
<evidence type="ECO:0000256" key="7">
    <source>
        <dbReference type="PIRNR" id="PIRNR005539"/>
    </source>
</evidence>
<dbReference type="InterPro" id="IPR000073">
    <property type="entry name" value="AB_hydrolase_1"/>
</dbReference>
<evidence type="ECO:0000256" key="6">
    <source>
        <dbReference type="ARBA" id="ARBA00029605"/>
    </source>
</evidence>
<dbReference type="InterPro" id="IPR002410">
    <property type="entry name" value="Peptidase_S33"/>
</dbReference>
<feature type="domain" description="AB hydrolase-1" evidence="9">
    <location>
        <begin position="30"/>
        <end position="278"/>
    </location>
</feature>
<evidence type="ECO:0000256" key="3">
    <source>
        <dbReference type="ARBA" id="ARBA00012568"/>
    </source>
</evidence>
<dbReference type="Gene3D" id="3.40.50.1820">
    <property type="entry name" value="alpha/beta hydrolase"/>
    <property type="match status" value="1"/>
</dbReference>
<dbReference type="AlphaFoldDB" id="A0A7S7M8K3"/>
<dbReference type="InterPro" id="IPR029058">
    <property type="entry name" value="AB_hydrolase_fold"/>
</dbReference>
<comment type="similarity">
    <text evidence="2 7">Belongs to the peptidase S33 family.</text>
</comment>
<dbReference type="InterPro" id="IPR050266">
    <property type="entry name" value="AB_hydrolase_sf"/>
</dbReference>
<dbReference type="PRINTS" id="PR00793">
    <property type="entry name" value="PROAMNOPTASE"/>
</dbReference>
<evidence type="ECO:0000256" key="4">
    <source>
        <dbReference type="ARBA" id="ARBA00021843"/>
    </source>
</evidence>
<comment type="catalytic activity">
    <reaction evidence="1">
        <text>Release of N-terminal proline from a peptide.</text>
        <dbReference type="EC" id="3.4.11.5"/>
    </reaction>
</comment>
<evidence type="ECO:0000313" key="11">
    <source>
        <dbReference type="Proteomes" id="UP000593735"/>
    </source>
</evidence>
<protein>
    <recommendedName>
        <fullName evidence="4">Proline iminopeptidase</fullName>
        <ecNumber evidence="3">3.4.11.5</ecNumber>
    </recommendedName>
    <alternativeName>
        <fullName evidence="6">Prolyl aminopeptidase</fullName>
    </alternativeName>
</protein>
<accession>A0A7S7M8K3</accession>
<evidence type="ECO:0000256" key="1">
    <source>
        <dbReference type="ARBA" id="ARBA00001585"/>
    </source>
</evidence>
<sequence>MAKITEGSVAFRGYQTHYCIVGENDPGRLPLLVLNGGPGMPHDYMESLDPLAEGGRQVIYYDQIGCGRSTVPEGALRYDAQLFVEELKVVRETLGLERLHILGQSWGTVLMLLYLLQEKPVGVASIVVSSGLPSAKLWIREAGKLKGLLPPEMRAALDEADRTGDYDSSAAQAAGDEFYRRHVCSLDPKDWPESVKRSFSQTGPAYQEMQGASEFVFTGNLRTYDVEDQLKDVTQPALVISGEFDECTPLIAKEFYDRLPNAEEWLLIEDGTHLCNVEFPDLYNETVERFVTRHE</sequence>
<evidence type="ECO:0000256" key="2">
    <source>
        <dbReference type="ARBA" id="ARBA00010088"/>
    </source>
</evidence>
<dbReference type="Pfam" id="PF00561">
    <property type="entry name" value="Abhydrolase_1"/>
    <property type="match status" value="1"/>
</dbReference>
<feature type="active site" evidence="8">
    <location>
        <position position="245"/>
    </location>
</feature>
<evidence type="ECO:0000259" key="9">
    <source>
        <dbReference type="Pfam" id="PF00561"/>
    </source>
</evidence>
<reference evidence="10 11" key="1">
    <citation type="submission" date="2020-10" db="EMBL/GenBank/DDBJ databases">
        <title>Olsenella immobilis sp.nov., isolated from the mud in a fermentation cellar used for the production of Chinese strong-flavoured liquor.</title>
        <authorList>
            <person name="Lu L."/>
        </authorList>
    </citation>
    <scope>NUCLEOTIDE SEQUENCE [LARGE SCALE GENOMIC DNA]</scope>
    <source>
        <strain evidence="10 11">LZLJ-2</strain>
    </source>
</reference>
<evidence type="ECO:0000256" key="8">
    <source>
        <dbReference type="PIRSR" id="PIRSR005539-1"/>
    </source>
</evidence>
<dbReference type="GO" id="GO:0006508">
    <property type="term" value="P:proteolysis"/>
    <property type="evidence" value="ECO:0007669"/>
    <property type="project" value="InterPro"/>
</dbReference>
<dbReference type="PIRSF" id="PIRSF005539">
    <property type="entry name" value="Pept_S33_TRI_F1"/>
    <property type="match status" value="1"/>
</dbReference>
<dbReference type="InterPro" id="IPR005945">
    <property type="entry name" value="Pro_imino_pep"/>
</dbReference>
<organism evidence="10 11">
    <name type="scientific">Thermophilibacter immobilis</name>
    <dbReference type="NCBI Taxonomy" id="2779519"/>
    <lineage>
        <taxon>Bacteria</taxon>
        <taxon>Bacillati</taxon>
        <taxon>Actinomycetota</taxon>
        <taxon>Coriobacteriia</taxon>
        <taxon>Coriobacteriales</taxon>
        <taxon>Atopobiaceae</taxon>
        <taxon>Thermophilibacter</taxon>
    </lineage>
</organism>
<feature type="active site" description="Nucleophile" evidence="8">
    <location>
        <position position="105"/>
    </location>
</feature>
<dbReference type="PANTHER" id="PTHR43798">
    <property type="entry name" value="MONOACYLGLYCEROL LIPASE"/>
    <property type="match status" value="1"/>
</dbReference>
<keyword evidence="5 7" id="KW-0378">Hydrolase</keyword>
<dbReference type="PANTHER" id="PTHR43798:SF27">
    <property type="entry name" value="HYDROLASE ALPHA_BETA HYDROLASE FOLD FAMILY"/>
    <property type="match status" value="1"/>
</dbReference>
<evidence type="ECO:0000256" key="5">
    <source>
        <dbReference type="ARBA" id="ARBA00022801"/>
    </source>
</evidence>